<evidence type="ECO:0000256" key="11">
    <source>
        <dbReference type="ARBA" id="ARBA00023004"/>
    </source>
</evidence>
<dbReference type="AlphaFoldDB" id="A0A9J7IKM7"/>
<dbReference type="InterPro" id="IPR017972">
    <property type="entry name" value="Cyt_P450_CS"/>
</dbReference>
<dbReference type="InterPro" id="IPR001128">
    <property type="entry name" value="Cyt_P450"/>
</dbReference>
<evidence type="ECO:0000256" key="5">
    <source>
        <dbReference type="ARBA" id="ARBA00010617"/>
    </source>
</evidence>
<dbReference type="GeneID" id="111349484"/>
<comment type="subcellular location">
    <subcellularLocation>
        <location evidence="4">Endoplasmic reticulum membrane</location>
        <topology evidence="4">Peripheral membrane protein</topology>
    </subcellularLocation>
    <subcellularLocation>
        <location evidence="3">Microsome membrane</location>
        <topology evidence="3">Peripheral membrane protein</topology>
    </subcellularLocation>
</comment>
<evidence type="ECO:0000313" key="18">
    <source>
        <dbReference type="RefSeq" id="XP_022816375.1"/>
    </source>
</evidence>
<keyword evidence="6 14" id="KW-0349">Heme</keyword>
<protein>
    <submittedName>
        <fullName evidence="18">Cytochrome P450 4C1-like</fullName>
    </submittedName>
</protein>
<evidence type="ECO:0000256" key="10">
    <source>
        <dbReference type="ARBA" id="ARBA00023002"/>
    </source>
</evidence>
<evidence type="ECO:0000256" key="1">
    <source>
        <dbReference type="ARBA" id="ARBA00001971"/>
    </source>
</evidence>
<dbReference type="Proteomes" id="UP000301870">
    <property type="component" value="Chromosome 9"/>
</dbReference>
<feature type="chain" id="PRO_5039941191" evidence="16">
    <location>
        <begin position="21"/>
        <end position="504"/>
    </location>
</feature>
<dbReference type="InterPro" id="IPR036396">
    <property type="entry name" value="Cyt_P450_sf"/>
</dbReference>
<dbReference type="KEGG" id="sliu:111349484"/>
<evidence type="ECO:0000256" key="3">
    <source>
        <dbReference type="ARBA" id="ARBA00004174"/>
    </source>
</evidence>
<evidence type="ECO:0000256" key="4">
    <source>
        <dbReference type="ARBA" id="ARBA00004406"/>
    </source>
</evidence>
<dbReference type="Gene3D" id="1.10.630.10">
    <property type="entry name" value="Cytochrome P450"/>
    <property type="match status" value="1"/>
</dbReference>
<proteinExistence type="inferred from homology"/>
<evidence type="ECO:0000256" key="12">
    <source>
        <dbReference type="ARBA" id="ARBA00023033"/>
    </source>
</evidence>
<evidence type="ECO:0000256" key="16">
    <source>
        <dbReference type="SAM" id="SignalP"/>
    </source>
</evidence>
<reference evidence="18" key="1">
    <citation type="submission" date="2025-08" db="UniProtKB">
        <authorList>
            <consortium name="RefSeq"/>
        </authorList>
    </citation>
    <scope>IDENTIFICATION</scope>
    <source>
        <strain evidence="18">Ishihara</strain>
        <tissue evidence="18">Whole body</tissue>
    </source>
</reference>
<evidence type="ECO:0000256" key="13">
    <source>
        <dbReference type="ARBA" id="ARBA00023136"/>
    </source>
</evidence>
<organism evidence="17 18">
    <name type="scientific">Spodoptera litura</name>
    <name type="common">Asian cotton leafworm</name>
    <dbReference type="NCBI Taxonomy" id="69820"/>
    <lineage>
        <taxon>Eukaryota</taxon>
        <taxon>Metazoa</taxon>
        <taxon>Ecdysozoa</taxon>
        <taxon>Arthropoda</taxon>
        <taxon>Hexapoda</taxon>
        <taxon>Insecta</taxon>
        <taxon>Pterygota</taxon>
        <taxon>Neoptera</taxon>
        <taxon>Endopterygota</taxon>
        <taxon>Lepidoptera</taxon>
        <taxon>Glossata</taxon>
        <taxon>Ditrysia</taxon>
        <taxon>Noctuoidea</taxon>
        <taxon>Noctuidae</taxon>
        <taxon>Amphipyrinae</taxon>
        <taxon>Spodoptera</taxon>
    </lineage>
</organism>
<accession>A0A9J7IKM7</accession>
<evidence type="ECO:0000256" key="9">
    <source>
        <dbReference type="ARBA" id="ARBA00022848"/>
    </source>
</evidence>
<keyword evidence="11 14" id="KW-0408">Iron</keyword>
<evidence type="ECO:0000256" key="14">
    <source>
        <dbReference type="PIRSR" id="PIRSR602401-1"/>
    </source>
</evidence>
<evidence type="ECO:0000256" key="2">
    <source>
        <dbReference type="ARBA" id="ARBA00003690"/>
    </source>
</evidence>
<evidence type="ECO:0000256" key="15">
    <source>
        <dbReference type="RuleBase" id="RU000461"/>
    </source>
</evidence>
<dbReference type="OrthoDB" id="1470350at2759"/>
<dbReference type="SUPFAM" id="SSF48264">
    <property type="entry name" value="Cytochrome P450"/>
    <property type="match status" value="1"/>
</dbReference>
<feature type="signal peptide" evidence="16">
    <location>
        <begin position="1"/>
        <end position="20"/>
    </location>
</feature>
<dbReference type="PROSITE" id="PS00086">
    <property type="entry name" value="CYTOCHROME_P450"/>
    <property type="match status" value="1"/>
</dbReference>
<comment type="similarity">
    <text evidence="5 15">Belongs to the cytochrome P450 family.</text>
</comment>
<dbReference type="PANTHER" id="PTHR24291">
    <property type="entry name" value="CYTOCHROME P450 FAMILY 4"/>
    <property type="match status" value="1"/>
</dbReference>
<keyword evidence="9" id="KW-0492">Microsome</keyword>
<evidence type="ECO:0000256" key="7">
    <source>
        <dbReference type="ARBA" id="ARBA00022723"/>
    </source>
</evidence>
<dbReference type="InterPro" id="IPR050196">
    <property type="entry name" value="Cytochrome_P450_Monoox"/>
</dbReference>
<evidence type="ECO:0000256" key="6">
    <source>
        <dbReference type="ARBA" id="ARBA00022617"/>
    </source>
</evidence>
<gene>
    <name evidence="18" type="primary">LOC111349484</name>
</gene>
<dbReference type="InterPro" id="IPR002401">
    <property type="entry name" value="Cyt_P450_E_grp-I"/>
</dbReference>
<keyword evidence="13" id="KW-0472">Membrane</keyword>
<dbReference type="PANTHER" id="PTHR24291:SF189">
    <property type="entry name" value="CYTOCHROME P450 4C3-RELATED"/>
    <property type="match status" value="1"/>
</dbReference>
<keyword evidence="8" id="KW-0256">Endoplasmic reticulum</keyword>
<comment type="cofactor">
    <cofactor evidence="1 14">
        <name>heme</name>
        <dbReference type="ChEBI" id="CHEBI:30413"/>
    </cofactor>
</comment>
<keyword evidence="12 15" id="KW-0503">Monooxygenase</keyword>
<dbReference type="GO" id="GO:0020037">
    <property type="term" value="F:heme binding"/>
    <property type="evidence" value="ECO:0007669"/>
    <property type="project" value="InterPro"/>
</dbReference>
<dbReference type="GO" id="GO:0005506">
    <property type="term" value="F:iron ion binding"/>
    <property type="evidence" value="ECO:0007669"/>
    <property type="project" value="InterPro"/>
</dbReference>
<keyword evidence="7 14" id="KW-0479">Metal-binding</keyword>
<dbReference type="GO" id="GO:0016705">
    <property type="term" value="F:oxidoreductase activity, acting on paired donors, with incorporation or reduction of molecular oxygen"/>
    <property type="evidence" value="ECO:0007669"/>
    <property type="project" value="InterPro"/>
</dbReference>
<sequence>MLVELLIFLVIVLLLYDRWSRREVYKLGKQLSCRVKAYPLIGHSYLFLGNNHKRMEALQILGRDALKNDNGLFPAWQGNYLYTMIVDPEAAEIVLKTCLEKDDIMQMATLFVGKGSIFAPVSIWRPRRKVLVPTFNMKNLKSFVTIFVRHSTILVQELGKVVGAGPLSAFKHYTAYTMDAIAESTLGYKMDAQKSSDHPFLKAFNYGLPKCAERLCQPWLHSDLIYNNLPVYARLVKLKEYLWGFMIELIKAKRKEIKYSKQSKDTENSPEGNIQTFLECLIRSSGGDDGYTDIEILEELMVIMVAGNDTSAVGTSFISLLLSRHPEVQEKVYEELQEVFGDSDRLATFEDLPRLKYLDAVIRETLRLYPPVPIIVRKVENHVPLPSGITLVPGTGVLVNIWALHRNPRYWGDDAEQFRPERFLDTPLQHPAAFMAFSHGPRNCAGYQYAMLSMKTVLSTVLRRFKFLPAVASDGSFPPLRLTFDLMMKDVNNFQIRLEPRIKC</sequence>
<dbReference type="GO" id="GO:0004497">
    <property type="term" value="F:monooxygenase activity"/>
    <property type="evidence" value="ECO:0007669"/>
    <property type="project" value="UniProtKB-KW"/>
</dbReference>
<evidence type="ECO:0000256" key="8">
    <source>
        <dbReference type="ARBA" id="ARBA00022824"/>
    </source>
</evidence>
<evidence type="ECO:0000313" key="17">
    <source>
        <dbReference type="Proteomes" id="UP000301870"/>
    </source>
</evidence>
<comment type="function">
    <text evidence="2">May be involved in the metabolism of insect hormones and in the breakdown of synthetic insecticides.</text>
</comment>
<keyword evidence="10 15" id="KW-0560">Oxidoreductase</keyword>
<dbReference type="Pfam" id="PF00067">
    <property type="entry name" value="p450"/>
    <property type="match status" value="1"/>
</dbReference>
<dbReference type="PRINTS" id="PR00385">
    <property type="entry name" value="P450"/>
</dbReference>
<dbReference type="GO" id="GO:0005789">
    <property type="term" value="C:endoplasmic reticulum membrane"/>
    <property type="evidence" value="ECO:0007669"/>
    <property type="project" value="UniProtKB-SubCell"/>
</dbReference>
<feature type="binding site" description="axial binding residue" evidence="14">
    <location>
        <position position="444"/>
    </location>
    <ligand>
        <name>heme</name>
        <dbReference type="ChEBI" id="CHEBI:30413"/>
    </ligand>
    <ligandPart>
        <name>Fe</name>
        <dbReference type="ChEBI" id="CHEBI:18248"/>
    </ligandPart>
</feature>
<name>A0A9J7IKM7_SPOLT</name>
<keyword evidence="17" id="KW-1185">Reference proteome</keyword>
<keyword evidence="16" id="KW-0732">Signal</keyword>
<dbReference type="PRINTS" id="PR00463">
    <property type="entry name" value="EP450I"/>
</dbReference>
<dbReference type="RefSeq" id="XP_022816375.1">
    <property type="nucleotide sequence ID" value="XM_022960607.1"/>
</dbReference>